<feature type="non-terminal residue" evidence="1">
    <location>
        <position position="42"/>
    </location>
</feature>
<organism evidence="1 2">
    <name type="scientific">Trifolium medium</name>
    <dbReference type="NCBI Taxonomy" id="97028"/>
    <lineage>
        <taxon>Eukaryota</taxon>
        <taxon>Viridiplantae</taxon>
        <taxon>Streptophyta</taxon>
        <taxon>Embryophyta</taxon>
        <taxon>Tracheophyta</taxon>
        <taxon>Spermatophyta</taxon>
        <taxon>Magnoliopsida</taxon>
        <taxon>eudicotyledons</taxon>
        <taxon>Gunneridae</taxon>
        <taxon>Pentapetalae</taxon>
        <taxon>rosids</taxon>
        <taxon>fabids</taxon>
        <taxon>Fabales</taxon>
        <taxon>Fabaceae</taxon>
        <taxon>Papilionoideae</taxon>
        <taxon>50 kb inversion clade</taxon>
        <taxon>NPAAA clade</taxon>
        <taxon>Hologalegina</taxon>
        <taxon>IRL clade</taxon>
        <taxon>Trifolieae</taxon>
        <taxon>Trifolium</taxon>
    </lineage>
</organism>
<sequence length="42" mass="5026">MVMEDVQEYDPALMMDEDYDDDEEEITQEDAWAVISSYFQTK</sequence>
<dbReference type="Proteomes" id="UP000265520">
    <property type="component" value="Unassembled WGS sequence"/>
</dbReference>
<evidence type="ECO:0000313" key="1">
    <source>
        <dbReference type="EMBL" id="MCI12259.1"/>
    </source>
</evidence>
<reference evidence="1 2" key="1">
    <citation type="journal article" date="2018" name="Front. Plant Sci.">
        <title>Red Clover (Trifolium pratense) and Zigzag Clover (T. medium) - A Picture of Genomic Similarities and Differences.</title>
        <authorList>
            <person name="Dluhosova J."/>
            <person name="Istvanek J."/>
            <person name="Nedelnik J."/>
            <person name="Repkova J."/>
        </authorList>
    </citation>
    <scope>NUCLEOTIDE SEQUENCE [LARGE SCALE GENOMIC DNA]</scope>
    <source>
        <strain evidence="2">cv. 10/8</strain>
        <tissue evidence="1">Leaf</tissue>
    </source>
</reference>
<accession>A0A392PL79</accession>
<name>A0A392PL79_9FABA</name>
<comment type="caution">
    <text evidence="1">The sequence shown here is derived from an EMBL/GenBank/DDBJ whole genome shotgun (WGS) entry which is preliminary data.</text>
</comment>
<evidence type="ECO:0000313" key="2">
    <source>
        <dbReference type="Proteomes" id="UP000265520"/>
    </source>
</evidence>
<keyword evidence="2" id="KW-1185">Reference proteome</keyword>
<dbReference type="AlphaFoldDB" id="A0A392PL79"/>
<protein>
    <submittedName>
        <fullName evidence="1">Uncharacterized protein</fullName>
    </submittedName>
</protein>
<dbReference type="EMBL" id="LXQA010083455">
    <property type="protein sequence ID" value="MCI12259.1"/>
    <property type="molecule type" value="Genomic_DNA"/>
</dbReference>
<proteinExistence type="predicted"/>